<dbReference type="EMBL" id="JANRMS010003011">
    <property type="protein sequence ID" value="KAJ3520002.1"/>
    <property type="molecule type" value="Genomic_DNA"/>
</dbReference>
<dbReference type="Proteomes" id="UP001148629">
    <property type="component" value="Unassembled WGS sequence"/>
</dbReference>
<protein>
    <submittedName>
        <fullName evidence="1">Uncharacterized protein</fullName>
    </submittedName>
</protein>
<gene>
    <name evidence="1" type="ORF">NM208_g13901</name>
</gene>
<reference evidence="1" key="1">
    <citation type="submission" date="2022-08" db="EMBL/GenBank/DDBJ databases">
        <title>Genome Sequence of Fusarium decemcellulare.</title>
        <authorList>
            <person name="Buettner E."/>
        </authorList>
    </citation>
    <scope>NUCLEOTIDE SEQUENCE</scope>
    <source>
        <strain evidence="1">Babe19</strain>
    </source>
</reference>
<sequence>MLQVRDNDELKIGRVGHLAVMPSRCAACEGKSLDQQCFPRNLLSFDSVGARQQFLPKTLHHQLSNLSSSASASSSTTTMSSAAPEPTRELLARAHSPDSVNRIYSEKIQYRPLLLRPTSPPPSTINARATRRKARQEKKAEQKKRPKPLSARERRSLGLHDVPKDGQKYHIYEPLSQLWLGYAREVLGNEVYTGGPGAAIKLASAEFHGAPVLVVRSRCPSRVGIQGIVVRDRKFVFEVITKKRGLKVVPKEGTVFRIQVPSQTPNHEQNNAKEFAFEVLGDQMMLRAPDRANKKFKAHFLPNI</sequence>
<evidence type="ECO:0000313" key="2">
    <source>
        <dbReference type="Proteomes" id="UP001148629"/>
    </source>
</evidence>
<evidence type="ECO:0000313" key="1">
    <source>
        <dbReference type="EMBL" id="KAJ3520002.1"/>
    </source>
</evidence>
<keyword evidence="2" id="KW-1185">Reference proteome</keyword>
<name>A0ACC1RKN0_9HYPO</name>
<comment type="caution">
    <text evidence="1">The sequence shown here is derived from an EMBL/GenBank/DDBJ whole genome shotgun (WGS) entry which is preliminary data.</text>
</comment>
<proteinExistence type="predicted"/>
<organism evidence="1 2">
    <name type="scientific">Fusarium decemcellulare</name>
    <dbReference type="NCBI Taxonomy" id="57161"/>
    <lineage>
        <taxon>Eukaryota</taxon>
        <taxon>Fungi</taxon>
        <taxon>Dikarya</taxon>
        <taxon>Ascomycota</taxon>
        <taxon>Pezizomycotina</taxon>
        <taxon>Sordariomycetes</taxon>
        <taxon>Hypocreomycetidae</taxon>
        <taxon>Hypocreales</taxon>
        <taxon>Nectriaceae</taxon>
        <taxon>Fusarium</taxon>
        <taxon>Fusarium decemcellulare species complex</taxon>
    </lineage>
</organism>
<accession>A0ACC1RKN0</accession>